<name>A0A4Z2I3L2_9TELE</name>
<dbReference type="EMBL" id="SRLO01000136">
    <property type="protein sequence ID" value="TNN72528.1"/>
    <property type="molecule type" value="Genomic_DNA"/>
</dbReference>
<sequence>MGHVVEAVLFATGHTFQSSCKPNRVLVGRSSNNVVSLGAEEARIDLVCLILPCETQAVAVVGIGAGSPRRLHLTQHLAAGGATQTVVARLSFCHCWQMPGSWPLGHQGFEGTRSQRDHKAI</sequence>
<accession>A0A4Z2I3L2</accession>
<comment type="caution">
    <text evidence="1">The sequence shown here is derived from an EMBL/GenBank/DDBJ whole genome shotgun (WGS) entry which is preliminary data.</text>
</comment>
<dbReference type="Proteomes" id="UP000314294">
    <property type="component" value="Unassembled WGS sequence"/>
</dbReference>
<keyword evidence="2" id="KW-1185">Reference proteome</keyword>
<proteinExistence type="predicted"/>
<gene>
    <name evidence="1" type="ORF">EYF80_017304</name>
</gene>
<dbReference type="AlphaFoldDB" id="A0A4Z2I3L2"/>
<evidence type="ECO:0000313" key="2">
    <source>
        <dbReference type="Proteomes" id="UP000314294"/>
    </source>
</evidence>
<evidence type="ECO:0000313" key="1">
    <source>
        <dbReference type="EMBL" id="TNN72528.1"/>
    </source>
</evidence>
<reference evidence="1 2" key="1">
    <citation type="submission" date="2019-03" db="EMBL/GenBank/DDBJ databases">
        <title>First draft genome of Liparis tanakae, snailfish: a comprehensive survey of snailfish specific genes.</title>
        <authorList>
            <person name="Kim W."/>
            <person name="Song I."/>
            <person name="Jeong J.-H."/>
            <person name="Kim D."/>
            <person name="Kim S."/>
            <person name="Ryu S."/>
            <person name="Song J.Y."/>
            <person name="Lee S.K."/>
        </authorList>
    </citation>
    <scope>NUCLEOTIDE SEQUENCE [LARGE SCALE GENOMIC DNA]</scope>
    <source>
        <tissue evidence="1">Muscle</tissue>
    </source>
</reference>
<organism evidence="1 2">
    <name type="scientific">Liparis tanakae</name>
    <name type="common">Tanaka's snailfish</name>
    <dbReference type="NCBI Taxonomy" id="230148"/>
    <lineage>
        <taxon>Eukaryota</taxon>
        <taxon>Metazoa</taxon>
        <taxon>Chordata</taxon>
        <taxon>Craniata</taxon>
        <taxon>Vertebrata</taxon>
        <taxon>Euteleostomi</taxon>
        <taxon>Actinopterygii</taxon>
        <taxon>Neopterygii</taxon>
        <taxon>Teleostei</taxon>
        <taxon>Neoteleostei</taxon>
        <taxon>Acanthomorphata</taxon>
        <taxon>Eupercaria</taxon>
        <taxon>Perciformes</taxon>
        <taxon>Cottioidei</taxon>
        <taxon>Cottales</taxon>
        <taxon>Liparidae</taxon>
        <taxon>Liparis</taxon>
    </lineage>
</organism>
<protein>
    <submittedName>
        <fullName evidence="1">Uncharacterized protein</fullName>
    </submittedName>
</protein>